<keyword evidence="3" id="KW-1185">Reference proteome</keyword>
<feature type="region of interest" description="Disordered" evidence="1">
    <location>
        <begin position="27"/>
        <end position="47"/>
    </location>
</feature>
<feature type="non-terminal residue" evidence="2">
    <location>
        <position position="95"/>
    </location>
</feature>
<dbReference type="EMBL" id="AQQO01000155">
    <property type="protein sequence ID" value="EON88772.1"/>
    <property type="molecule type" value="Genomic_DNA"/>
</dbReference>
<dbReference type="Proteomes" id="UP000014012">
    <property type="component" value="Unassembled WGS sequence"/>
</dbReference>
<evidence type="ECO:0000313" key="2">
    <source>
        <dbReference type="EMBL" id="EON88772.1"/>
    </source>
</evidence>
<evidence type="ECO:0000256" key="1">
    <source>
        <dbReference type="SAM" id="MobiDB-lite"/>
    </source>
</evidence>
<name>R8AR32_PLESH</name>
<dbReference type="HOGENOM" id="CLU_2377748_0_0_6"/>
<sequence>MVVEEGMSSDVSESDLAGSRILWGLGLSRQLDHPGPPTGSKLQSVGASDVEESMRVLHANVCVEKEHAFPDKDLLANDDDDDEFDELNKKIVDSL</sequence>
<protein>
    <submittedName>
        <fullName evidence="2">Uncharacterized protein</fullName>
    </submittedName>
</protein>
<comment type="caution">
    <text evidence="2">The sequence shown here is derived from an EMBL/GenBank/DDBJ whole genome shotgun (WGS) entry which is preliminary data.</text>
</comment>
<dbReference type="AlphaFoldDB" id="R8AR32"/>
<organism evidence="2 3">
    <name type="scientific">Plesiomonas shigelloides 302-73</name>
    <dbReference type="NCBI Taxonomy" id="1315976"/>
    <lineage>
        <taxon>Bacteria</taxon>
        <taxon>Pseudomonadati</taxon>
        <taxon>Pseudomonadota</taxon>
        <taxon>Gammaproteobacteria</taxon>
        <taxon>Enterobacterales</taxon>
        <taxon>Enterobacteriaceae</taxon>
        <taxon>Plesiomonas</taxon>
    </lineage>
</organism>
<proteinExistence type="predicted"/>
<reference evidence="2 3" key="1">
    <citation type="journal article" date="2013" name="Genome Announc.">
        <title>Genome Sequence of Plesiomonas shigelloides Strain 302-73 (Serotype O1).</title>
        <authorList>
            <person name="Pique N."/>
            <person name="Aquilini E."/>
            <person name="Alioto T."/>
            <person name="Minana-Galbis D."/>
            <person name="Tomas J.M."/>
        </authorList>
    </citation>
    <scope>NUCLEOTIDE SEQUENCE [LARGE SCALE GENOMIC DNA]</scope>
    <source>
        <strain evidence="2 3">302-73</strain>
    </source>
</reference>
<accession>R8AR32</accession>
<evidence type="ECO:0000313" key="3">
    <source>
        <dbReference type="Proteomes" id="UP000014012"/>
    </source>
</evidence>
<gene>
    <name evidence="2" type="ORF">PLESHI_08864</name>
</gene>